<protein>
    <submittedName>
        <fullName evidence="1">Uncharacterized protein</fullName>
    </submittedName>
</protein>
<proteinExistence type="predicted"/>
<dbReference type="Gene3D" id="3.60.130.30">
    <property type="match status" value="1"/>
</dbReference>
<dbReference type="AlphaFoldDB" id="A0A409X220"/>
<dbReference type="Proteomes" id="UP000284706">
    <property type="component" value="Unassembled WGS sequence"/>
</dbReference>
<comment type="caution">
    <text evidence="1">The sequence shown here is derived from an EMBL/GenBank/DDBJ whole genome shotgun (WGS) entry which is preliminary data.</text>
</comment>
<keyword evidence="2" id="KW-1185">Reference proteome</keyword>
<dbReference type="OrthoDB" id="3020801at2759"/>
<accession>A0A409X220</accession>
<reference evidence="1 2" key="1">
    <citation type="journal article" date="2018" name="Evol. Lett.">
        <title>Horizontal gene cluster transfer increased hallucinogenic mushroom diversity.</title>
        <authorList>
            <person name="Reynolds H.T."/>
            <person name="Vijayakumar V."/>
            <person name="Gluck-Thaler E."/>
            <person name="Korotkin H.B."/>
            <person name="Matheny P.B."/>
            <person name="Slot J.C."/>
        </authorList>
    </citation>
    <scope>NUCLEOTIDE SEQUENCE [LARGE SCALE GENOMIC DNA]</scope>
    <source>
        <strain evidence="1 2">SRW20</strain>
    </source>
</reference>
<evidence type="ECO:0000313" key="2">
    <source>
        <dbReference type="Proteomes" id="UP000284706"/>
    </source>
</evidence>
<dbReference type="STRING" id="231916.A0A409X220"/>
<name>A0A409X220_9AGAR</name>
<organism evidence="1 2">
    <name type="scientific">Gymnopilus dilepis</name>
    <dbReference type="NCBI Taxonomy" id="231916"/>
    <lineage>
        <taxon>Eukaryota</taxon>
        <taxon>Fungi</taxon>
        <taxon>Dikarya</taxon>
        <taxon>Basidiomycota</taxon>
        <taxon>Agaricomycotina</taxon>
        <taxon>Agaricomycetes</taxon>
        <taxon>Agaricomycetidae</taxon>
        <taxon>Agaricales</taxon>
        <taxon>Agaricineae</taxon>
        <taxon>Hymenogastraceae</taxon>
        <taxon>Gymnopilus</taxon>
    </lineage>
</organism>
<dbReference type="InParanoid" id="A0A409X220"/>
<dbReference type="EMBL" id="NHYE01004398">
    <property type="protein sequence ID" value="PPQ84824.1"/>
    <property type="molecule type" value="Genomic_DNA"/>
</dbReference>
<evidence type="ECO:0000313" key="1">
    <source>
        <dbReference type="EMBL" id="PPQ84824.1"/>
    </source>
</evidence>
<gene>
    <name evidence="1" type="ORF">CVT26_012064</name>
</gene>
<sequence length="549" mass="61654">MEDCSVANVGTPWPLDEYFMATMLQRDFSVANFCPTLPLDVQSEDGSSMTLMLQEAFPKAAAYQLVSSSDVGSPHKWDDIMLLTELEKTSGQHVEVKPIQASNGFNFAKLLRKADDVAQETFLEPDLEGEDEETEDAAPVEGVVDPTDEAATVGVITTSLKRRYDGAFSGAQNISRSHRRRKLKQDEKIVAEGHMPNAKALQSLLKASKSLETNLDTEKLPATSCGTQACHYHPEKAEDQDLKLEKLLAEGYQLITSDPKIPRPIVDAQERVVAAFCGHMSDPKYLEACEEAYRLFTSIGEDPGLREEAFNNRRGFFPVINIGITHGKGTTHPVNLHERKDQPSKYEDLVQRILQNPDLNRIATFQSSCFRIWYPNVYQYYHDQLNKLFAKLPYLKRNFQKSAFPCCAVNCGPKAWTCRHRDSMNLPFGACAITALGKFDHRTGGHLVLPDLKLIIEFPVGCVILIPSATLVHANIPIQDHEFRASFTQFAAGGLFRFVENDFMTEKALKRKDKKRYKLACVEKATRWAMGLNMLSKLSDLVESERNVL</sequence>